<dbReference type="Gene3D" id="1.20.144.10">
    <property type="entry name" value="Phosphatidic acid phosphatase type 2/haloperoxidase"/>
    <property type="match status" value="2"/>
</dbReference>
<dbReference type="Pfam" id="PF01569">
    <property type="entry name" value="PAP2"/>
    <property type="match status" value="1"/>
</dbReference>
<keyword evidence="1" id="KW-0472">Membrane</keyword>
<protein>
    <submittedName>
        <fullName evidence="3">Phosphatase PAP2 family protein</fullName>
    </submittedName>
</protein>
<dbReference type="InterPro" id="IPR000326">
    <property type="entry name" value="PAP2/HPO"/>
</dbReference>
<organism evidence="3 4">
    <name type="scientific">Bacillus songklensis</name>
    <dbReference type="NCBI Taxonomy" id="1069116"/>
    <lineage>
        <taxon>Bacteria</taxon>
        <taxon>Bacillati</taxon>
        <taxon>Bacillota</taxon>
        <taxon>Bacilli</taxon>
        <taxon>Bacillales</taxon>
        <taxon>Bacillaceae</taxon>
        <taxon>Bacillus</taxon>
    </lineage>
</organism>
<evidence type="ECO:0000259" key="2">
    <source>
        <dbReference type="SMART" id="SM00014"/>
    </source>
</evidence>
<keyword evidence="1" id="KW-1133">Transmembrane helix</keyword>
<keyword evidence="1" id="KW-0812">Transmembrane</keyword>
<feature type="transmembrane region" description="Helical" evidence="1">
    <location>
        <begin position="181"/>
        <end position="199"/>
    </location>
</feature>
<dbReference type="Proteomes" id="UP001595752">
    <property type="component" value="Unassembled WGS sequence"/>
</dbReference>
<feature type="transmembrane region" description="Helical" evidence="1">
    <location>
        <begin position="66"/>
        <end position="91"/>
    </location>
</feature>
<evidence type="ECO:0000313" key="4">
    <source>
        <dbReference type="Proteomes" id="UP001595752"/>
    </source>
</evidence>
<feature type="transmembrane region" description="Helical" evidence="1">
    <location>
        <begin position="157"/>
        <end position="175"/>
    </location>
</feature>
<comment type="caution">
    <text evidence="3">The sequence shown here is derived from an EMBL/GenBank/DDBJ whole genome shotgun (WGS) entry which is preliminary data.</text>
</comment>
<feature type="domain" description="Phosphatidic acid phosphatase type 2/haloperoxidase" evidence="2">
    <location>
        <begin position="83"/>
        <end position="196"/>
    </location>
</feature>
<keyword evidence="4" id="KW-1185">Reference proteome</keyword>
<evidence type="ECO:0000313" key="3">
    <source>
        <dbReference type="EMBL" id="MFC3885203.1"/>
    </source>
</evidence>
<gene>
    <name evidence="3" type="ORF">ACFOU2_17690</name>
</gene>
<feature type="transmembrane region" description="Helical" evidence="1">
    <location>
        <begin position="6"/>
        <end position="23"/>
    </location>
</feature>
<sequence>MKQRHLPFIILPILFFLLLAFIYKTSVIKGLDLVITLSAIDIRTDRLTSFFITVTEIGSWHVMAPIWFILLILLMVLKKAGTAIFLTVVFWGSRTLNWLLKETFDRPRPEIDQLVHEAHYSFPSGHAMNSMAFYGCLALLLVIYCREKKTLRLTIHILLLILILLIGTSRIYLGVHYFTDILAGYSMGFAWLYVTYQLFRQKIQ</sequence>
<name>A0ABV8B4T1_9BACI</name>
<dbReference type="SUPFAM" id="SSF48317">
    <property type="entry name" value="Acid phosphatase/Vanadium-dependent haloperoxidase"/>
    <property type="match status" value="1"/>
</dbReference>
<dbReference type="SMART" id="SM00014">
    <property type="entry name" value="acidPPc"/>
    <property type="match status" value="1"/>
</dbReference>
<accession>A0ABV8B4T1</accession>
<dbReference type="PANTHER" id="PTHR14969">
    <property type="entry name" value="SPHINGOSINE-1-PHOSPHATE PHOSPHOHYDROLASE"/>
    <property type="match status" value="1"/>
</dbReference>
<evidence type="ECO:0000256" key="1">
    <source>
        <dbReference type="SAM" id="Phobius"/>
    </source>
</evidence>
<dbReference type="PANTHER" id="PTHR14969:SF13">
    <property type="entry name" value="AT30094P"/>
    <property type="match status" value="1"/>
</dbReference>
<feature type="transmembrane region" description="Helical" evidence="1">
    <location>
        <begin position="127"/>
        <end position="145"/>
    </location>
</feature>
<reference evidence="4" key="1">
    <citation type="journal article" date="2019" name="Int. J. Syst. Evol. Microbiol.">
        <title>The Global Catalogue of Microorganisms (GCM) 10K type strain sequencing project: providing services to taxonomists for standard genome sequencing and annotation.</title>
        <authorList>
            <consortium name="The Broad Institute Genomics Platform"/>
            <consortium name="The Broad Institute Genome Sequencing Center for Infectious Disease"/>
            <person name="Wu L."/>
            <person name="Ma J."/>
        </authorList>
    </citation>
    <scope>NUCLEOTIDE SEQUENCE [LARGE SCALE GENOMIC DNA]</scope>
    <source>
        <strain evidence="4">CCUG 61889</strain>
    </source>
</reference>
<dbReference type="CDD" id="cd03392">
    <property type="entry name" value="PAP2_like_2"/>
    <property type="match status" value="1"/>
</dbReference>
<dbReference type="InterPro" id="IPR036938">
    <property type="entry name" value="PAP2/HPO_sf"/>
</dbReference>
<proteinExistence type="predicted"/>
<dbReference type="RefSeq" id="WP_377917373.1">
    <property type="nucleotide sequence ID" value="NZ_JBHRZT010000068.1"/>
</dbReference>
<dbReference type="EMBL" id="JBHRZT010000068">
    <property type="protein sequence ID" value="MFC3885203.1"/>
    <property type="molecule type" value="Genomic_DNA"/>
</dbReference>